<dbReference type="InterPro" id="IPR006626">
    <property type="entry name" value="PbH1"/>
</dbReference>
<dbReference type="InterPro" id="IPR006633">
    <property type="entry name" value="Carb-bd_sugar_hydrolysis-dom"/>
</dbReference>
<dbReference type="Pfam" id="PF05048">
    <property type="entry name" value="NosD"/>
    <property type="match status" value="2"/>
</dbReference>
<reference evidence="3" key="1">
    <citation type="journal article" date="2020" name="mSystems">
        <title>Genome- and Community-Level Interaction Insights into Carbon Utilization and Element Cycling Functions of Hydrothermarchaeota in Hydrothermal Sediment.</title>
        <authorList>
            <person name="Zhou Z."/>
            <person name="Liu Y."/>
            <person name="Xu W."/>
            <person name="Pan J."/>
            <person name="Luo Z.H."/>
            <person name="Li M."/>
        </authorList>
    </citation>
    <scope>NUCLEOTIDE SEQUENCE [LARGE SCALE GENOMIC DNA]</scope>
    <source>
        <strain evidence="3">HyVt-577</strain>
    </source>
</reference>
<comment type="caution">
    <text evidence="3">The sequence shown here is derived from an EMBL/GenBank/DDBJ whole genome shotgun (WGS) entry which is preliminary data.</text>
</comment>
<feature type="domain" description="Carbohydrate-binding/sugar hydrolysis" evidence="2">
    <location>
        <begin position="39"/>
        <end position="186"/>
    </location>
</feature>
<evidence type="ECO:0000256" key="1">
    <source>
        <dbReference type="SAM" id="SignalP"/>
    </source>
</evidence>
<keyword evidence="1" id="KW-0732">Signal</keyword>
<dbReference type="Proteomes" id="UP000885779">
    <property type="component" value="Unassembled WGS sequence"/>
</dbReference>
<dbReference type="InterPro" id="IPR026464">
    <property type="entry name" value="NosD_copper_fam"/>
</dbReference>
<dbReference type="SMART" id="SM00710">
    <property type="entry name" value="PbH1"/>
    <property type="match status" value="11"/>
</dbReference>
<dbReference type="InterPro" id="IPR012334">
    <property type="entry name" value="Pectin_lyas_fold"/>
</dbReference>
<dbReference type="NCBIfam" id="TIGR03804">
    <property type="entry name" value="para_beta_helix"/>
    <property type="match status" value="1"/>
</dbReference>
<sequence length="414" mass="47122">MRYKLYLQIALLLLAAGQPSFGKRIIVDNSSIIKAVAKASPGDTIYVTKGLYKESNIIIDKPLSLIAEEGAVIDGQFHGHIVNIQSDSVTVKGFTLKNVKQSYTKEYAAIHTYKSSHFIIENNTLRKAYFGILIENSKFGIIRNNNIIGEAVREENSGNGIHCWHSARLQIYNNHIERMRDGIYFEFVKHSEITGNVSMNNVRYGLHFMFSNNDRYVGNTFENNGAGVAVMFSNRIAMLNNTFRLNWGSASYGLLLKEIYDAEIKENIFYKNTIGVNADGANRINFRNNTFDNNGWAIRFLGACYGNRIINNNFMHNALDISYKGNMNGNIFDKNYWSEYTGYDLNKDNIGDVPYRPVKLFSYVVNKTPETIILLRSLFVDIINFSEKVSPIMTPDNLKDNRPLMNPIENNDRS</sequence>
<dbReference type="EMBL" id="DRQG01000107">
    <property type="protein sequence ID" value="HGY56324.1"/>
    <property type="molecule type" value="Genomic_DNA"/>
</dbReference>
<accession>A0A7V4U1W2</accession>
<evidence type="ECO:0000313" key="3">
    <source>
        <dbReference type="EMBL" id="HGY56324.1"/>
    </source>
</evidence>
<dbReference type="AlphaFoldDB" id="A0A7V4U1W2"/>
<dbReference type="InterPro" id="IPR007742">
    <property type="entry name" value="NosD_dom"/>
</dbReference>
<gene>
    <name evidence="3" type="primary">nosD</name>
    <name evidence="3" type="ORF">ENK44_11505</name>
</gene>
<dbReference type="InterPro" id="IPR011050">
    <property type="entry name" value="Pectin_lyase_fold/virulence"/>
</dbReference>
<organism evidence="3">
    <name type="scientific">Caldithrix abyssi</name>
    <dbReference type="NCBI Taxonomy" id="187145"/>
    <lineage>
        <taxon>Bacteria</taxon>
        <taxon>Pseudomonadati</taxon>
        <taxon>Calditrichota</taxon>
        <taxon>Calditrichia</taxon>
        <taxon>Calditrichales</taxon>
        <taxon>Calditrichaceae</taxon>
        <taxon>Caldithrix</taxon>
    </lineage>
</organism>
<feature type="chain" id="PRO_5030695828" evidence="1">
    <location>
        <begin position="23"/>
        <end position="414"/>
    </location>
</feature>
<evidence type="ECO:0000259" key="2">
    <source>
        <dbReference type="SMART" id="SM00722"/>
    </source>
</evidence>
<dbReference type="NCBIfam" id="TIGR04247">
    <property type="entry name" value="NosD_copper_fam"/>
    <property type="match status" value="1"/>
</dbReference>
<protein>
    <submittedName>
        <fullName evidence="3">Nitrous oxide reductase family maturation protein NosD</fullName>
    </submittedName>
</protein>
<feature type="signal peptide" evidence="1">
    <location>
        <begin position="1"/>
        <end position="22"/>
    </location>
</feature>
<dbReference type="SUPFAM" id="SSF51126">
    <property type="entry name" value="Pectin lyase-like"/>
    <property type="match status" value="1"/>
</dbReference>
<dbReference type="Gene3D" id="2.160.20.10">
    <property type="entry name" value="Single-stranded right-handed beta-helix, Pectin lyase-like"/>
    <property type="match status" value="1"/>
</dbReference>
<dbReference type="SMART" id="SM00722">
    <property type="entry name" value="CASH"/>
    <property type="match status" value="1"/>
</dbReference>
<dbReference type="InterPro" id="IPR022441">
    <property type="entry name" value="Para_beta_helix_rpt-2"/>
</dbReference>
<proteinExistence type="predicted"/>
<name>A0A7V4U1W2_CALAY</name>